<dbReference type="InterPro" id="IPR015889">
    <property type="entry name" value="Intradiol_dOase_core"/>
</dbReference>
<gene>
    <name evidence="3" type="ORF">D3874_25415</name>
</gene>
<sequence>MTRIYSRRQAFSLIAAAAAAPVLLPGAAVAQAGDVCRLTPQVTEGPFYTDPRLVRADMREGRPGVPLALRLQVVDARCQALAKARVDVWHCDALGLYSGYPGQGDGRDISTVGETFLRATQIAGADGTVQFTTLYPGWYRGRTPHIHFKAFIDRANVLTGQIFFPDALSEAVYSSTAPYSARGSKPDTTNAQDGIARRAGEASVASIKQVSDGYEAAMVIGIDPAAS</sequence>
<evidence type="ECO:0000313" key="4">
    <source>
        <dbReference type="Proteomes" id="UP000284605"/>
    </source>
</evidence>
<dbReference type="AlphaFoldDB" id="A0A418VTL4"/>
<dbReference type="GO" id="GO:0016702">
    <property type="term" value="F:oxidoreductase activity, acting on single donors with incorporation of molecular oxygen, incorporation of two atoms of oxygen"/>
    <property type="evidence" value="ECO:0007669"/>
    <property type="project" value="InterPro"/>
</dbReference>
<keyword evidence="3" id="KW-0223">Dioxygenase</keyword>
<name>A0A418VTL4_9PROT</name>
<keyword evidence="4" id="KW-1185">Reference proteome</keyword>
<dbReference type="InterPro" id="IPR000627">
    <property type="entry name" value="Intradiol_dOase_C"/>
</dbReference>
<dbReference type="PANTHER" id="PTHR34315">
    <property type="match status" value="1"/>
</dbReference>
<proteinExistence type="predicted"/>
<feature type="signal peptide" evidence="1">
    <location>
        <begin position="1"/>
        <end position="30"/>
    </location>
</feature>
<dbReference type="GO" id="GO:0008199">
    <property type="term" value="F:ferric iron binding"/>
    <property type="evidence" value="ECO:0007669"/>
    <property type="project" value="InterPro"/>
</dbReference>
<protein>
    <submittedName>
        <fullName evidence="3">Protocatechuate dioxygenase</fullName>
    </submittedName>
</protein>
<comment type="caution">
    <text evidence="3">The sequence shown here is derived from an EMBL/GenBank/DDBJ whole genome shotgun (WGS) entry which is preliminary data.</text>
</comment>
<accession>A0A418VTL4</accession>
<dbReference type="Pfam" id="PF00775">
    <property type="entry name" value="Dioxygenase_C"/>
    <property type="match status" value="1"/>
</dbReference>
<organism evidence="3 4">
    <name type="scientific">Oleomonas cavernae</name>
    <dbReference type="NCBI Taxonomy" id="2320859"/>
    <lineage>
        <taxon>Bacteria</taxon>
        <taxon>Pseudomonadati</taxon>
        <taxon>Pseudomonadota</taxon>
        <taxon>Alphaproteobacteria</taxon>
        <taxon>Acetobacterales</taxon>
        <taxon>Acetobacteraceae</taxon>
        <taxon>Oleomonas</taxon>
    </lineage>
</organism>
<keyword evidence="3" id="KW-0560">Oxidoreductase</keyword>
<dbReference type="OrthoDB" id="9805815at2"/>
<dbReference type="PROSITE" id="PS51318">
    <property type="entry name" value="TAT"/>
    <property type="match status" value="1"/>
</dbReference>
<dbReference type="InterPro" id="IPR006311">
    <property type="entry name" value="TAT_signal"/>
</dbReference>
<dbReference type="SUPFAM" id="SSF49482">
    <property type="entry name" value="Aromatic compound dioxygenase"/>
    <property type="match status" value="1"/>
</dbReference>
<dbReference type="RefSeq" id="WP_119782528.1">
    <property type="nucleotide sequence ID" value="NZ_QYUK01000016.1"/>
</dbReference>
<feature type="domain" description="Intradiol ring-cleavage dioxygenases" evidence="2">
    <location>
        <begin position="51"/>
        <end position="164"/>
    </location>
</feature>
<dbReference type="PANTHER" id="PTHR34315:SF1">
    <property type="entry name" value="INTRADIOL RING-CLEAVAGE DIOXYGENASES DOMAIN-CONTAINING PROTEIN-RELATED"/>
    <property type="match status" value="1"/>
</dbReference>
<dbReference type="CDD" id="cd03457">
    <property type="entry name" value="intradiol_dioxygenase_like"/>
    <property type="match status" value="1"/>
</dbReference>
<evidence type="ECO:0000259" key="2">
    <source>
        <dbReference type="Pfam" id="PF00775"/>
    </source>
</evidence>
<dbReference type="Proteomes" id="UP000284605">
    <property type="component" value="Unassembled WGS sequence"/>
</dbReference>
<evidence type="ECO:0000256" key="1">
    <source>
        <dbReference type="SAM" id="SignalP"/>
    </source>
</evidence>
<dbReference type="EMBL" id="QYUK01000016">
    <property type="protein sequence ID" value="RJF80476.1"/>
    <property type="molecule type" value="Genomic_DNA"/>
</dbReference>
<feature type="chain" id="PRO_5019059694" evidence="1">
    <location>
        <begin position="31"/>
        <end position="227"/>
    </location>
</feature>
<keyword evidence="1" id="KW-0732">Signal</keyword>
<dbReference type="Gene3D" id="2.60.130.10">
    <property type="entry name" value="Aromatic compound dioxygenase"/>
    <property type="match status" value="1"/>
</dbReference>
<reference evidence="3 4" key="1">
    <citation type="submission" date="2018-09" db="EMBL/GenBank/DDBJ databases">
        <authorList>
            <person name="Zhu H."/>
        </authorList>
    </citation>
    <scope>NUCLEOTIDE SEQUENCE [LARGE SCALE GENOMIC DNA]</scope>
    <source>
        <strain evidence="3 4">K1W22B-8</strain>
    </source>
</reference>
<evidence type="ECO:0000313" key="3">
    <source>
        <dbReference type="EMBL" id="RJF80476.1"/>
    </source>
</evidence>